<evidence type="ECO:0000313" key="2">
    <source>
        <dbReference type="EMBL" id="PNG17228.1"/>
    </source>
</evidence>
<organism evidence="2 3">
    <name type="scientific">Streptomyces cahuitamycinicus</name>
    <dbReference type="NCBI Taxonomy" id="2070367"/>
    <lineage>
        <taxon>Bacteria</taxon>
        <taxon>Bacillati</taxon>
        <taxon>Actinomycetota</taxon>
        <taxon>Actinomycetes</taxon>
        <taxon>Kitasatosporales</taxon>
        <taxon>Streptomycetaceae</taxon>
        <taxon>Streptomyces</taxon>
    </lineage>
</organism>
<sequence length="111" mass="12123">MAPAHYSLLFCIHDEPGLTGAEAARRLNVTPQAVASLVTRLEGRGQLERRQHALHRHVQELHLTGAGREAFGSASRVVADIERRVVERLGSDGTAQLTALLEQVVEAVREP</sequence>
<dbReference type="PANTHER" id="PTHR33164:SF43">
    <property type="entry name" value="HTH-TYPE TRANSCRIPTIONAL REPRESSOR YETL"/>
    <property type="match status" value="1"/>
</dbReference>
<dbReference type="GO" id="GO:0006950">
    <property type="term" value="P:response to stress"/>
    <property type="evidence" value="ECO:0007669"/>
    <property type="project" value="TreeGrafter"/>
</dbReference>
<proteinExistence type="predicted"/>
<dbReference type="InterPro" id="IPR039422">
    <property type="entry name" value="MarR/SlyA-like"/>
</dbReference>
<keyword evidence="3" id="KW-1185">Reference proteome</keyword>
<dbReference type="Proteomes" id="UP000235943">
    <property type="component" value="Unassembled WGS sequence"/>
</dbReference>
<dbReference type="InterPro" id="IPR036390">
    <property type="entry name" value="WH_DNA-bd_sf"/>
</dbReference>
<gene>
    <name evidence="2" type="ORF">C1J00_37695</name>
</gene>
<dbReference type="SMART" id="SM00347">
    <property type="entry name" value="HTH_MARR"/>
    <property type="match status" value="1"/>
</dbReference>
<feature type="domain" description="HTH marR-type" evidence="1">
    <location>
        <begin position="1"/>
        <end position="106"/>
    </location>
</feature>
<dbReference type="GO" id="GO:0003700">
    <property type="term" value="F:DNA-binding transcription factor activity"/>
    <property type="evidence" value="ECO:0007669"/>
    <property type="project" value="InterPro"/>
</dbReference>
<evidence type="ECO:0000313" key="3">
    <source>
        <dbReference type="Proteomes" id="UP000235943"/>
    </source>
</evidence>
<reference evidence="2 3" key="1">
    <citation type="submission" date="2018-01" db="EMBL/GenBank/DDBJ databases">
        <title>Draft genome sequence of Streptomyces sp. 13K301.</title>
        <authorList>
            <person name="Sahin N."/>
            <person name="Saygin H."/>
            <person name="Ay H."/>
        </authorList>
    </citation>
    <scope>NUCLEOTIDE SEQUENCE [LARGE SCALE GENOMIC DNA]</scope>
    <source>
        <strain evidence="2 3">13K301</strain>
    </source>
</reference>
<accession>A0A2N8TDX9</accession>
<dbReference type="AlphaFoldDB" id="A0A2N8TDX9"/>
<dbReference type="PANTHER" id="PTHR33164">
    <property type="entry name" value="TRANSCRIPTIONAL REGULATOR, MARR FAMILY"/>
    <property type="match status" value="1"/>
</dbReference>
<dbReference type="Gene3D" id="1.10.10.10">
    <property type="entry name" value="Winged helix-like DNA-binding domain superfamily/Winged helix DNA-binding domain"/>
    <property type="match status" value="1"/>
</dbReference>
<protein>
    <submittedName>
        <fullName evidence="2">MarR family transcriptional regulator</fullName>
    </submittedName>
</protein>
<dbReference type="InterPro" id="IPR036388">
    <property type="entry name" value="WH-like_DNA-bd_sf"/>
</dbReference>
<dbReference type="Pfam" id="PF12802">
    <property type="entry name" value="MarR_2"/>
    <property type="match status" value="1"/>
</dbReference>
<dbReference type="InterPro" id="IPR000835">
    <property type="entry name" value="HTH_MarR-typ"/>
</dbReference>
<dbReference type="PROSITE" id="PS50995">
    <property type="entry name" value="HTH_MARR_2"/>
    <property type="match status" value="1"/>
</dbReference>
<dbReference type="SUPFAM" id="SSF46785">
    <property type="entry name" value="Winged helix' DNA-binding domain"/>
    <property type="match status" value="1"/>
</dbReference>
<dbReference type="OrthoDB" id="3177763at2"/>
<evidence type="ECO:0000259" key="1">
    <source>
        <dbReference type="PROSITE" id="PS50995"/>
    </source>
</evidence>
<comment type="caution">
    <text evidence="2">The sequence shown here is derived from an EMBL/GenBank/DDBJ whole genome shotgun (WGS) entry which is preliminary data.</text>
</comment>
<name>A0A2N8TDX9_9ACTN</name>
<dbReference type="EMBL" id="POUC01000499">
    <property type="protein sequence ID" value="PNG17228.1"/>
    <property type="molecule type" value="Genomic_DNA"/>
</dbReference>